<dbReference type="EnsemblPlants" id="evm.model.03.783">
    <property type="protein sequence ID" value="cds.evm.model.03.783"/>
    <property type="gene ID" value="evm.TU.03.783"/>
</dbReference>
<protein>
    <submittedName>
        <fullName evidence="2">Uncharacterized protein</fullName>
    </submittedName>
</protein>
<dbReference type="AlphaFoldDB" id="A0A803PAD5"/>
<evidence type="ECO:0000313" key="3">
    <source>
        <dbReference type="Proteomes" id="UP000596661"/>
    </source>
</evidence>
<proteinExistence type="predicted"/>
<name>A0A803PAD5_CANSA</name>
<dbReference type="Gramene" id="evm.model.03.783">
    <property type="protein sequence ID" value="cds.evm.model.03.783"/>
    <property type="gene ID" value="evm.TU.03.783"/>
</dbReference>
<feature type="compositionally biased region" description="Pro residues" evidence="1">
    <location>
        <begin position="74"/>
        <end position="85"/>
    </location>
</feature>
<reference evidence="2" key="2">
    <citation type="submission" date="2021-03" db="UniProtKB">
        <authorList>
            <consortium name="EnsemblPlants"/>
        </authorList>
    </citation>
    <scope>IDENTIFICATION</scope>
</reference>
<sequence length="169" mass="18265">MVNTIINPIAPSPSLSLPLDPQIADLDTWVPVKTGIPMNAADMVSRVTTIGTTSLAITAGQLDVSISVDLSGMPMPPTTDPPLAPPSEGRTQGRQPPRTTTGPQIQFYAGETGPNQSAFHMGHLIYDDILMAQEVYHSIKSTKKGKIGWMAVKLDLAKTLERVEWRFSN</sequence>
<keyword evidence="3" id="KW-1185">Reference proteome</keyword>
<accession>A0A803PAD5</accession>
<dbReference type="EMBL" id="UZAU01000267">
    <property type="status" value="NOT_ANNOTATED_CDS"/>
    <property type="molecule type" value="Genomic_DNA"/>
</dbReference>
<evidence type="ECO:0000313" key="2">
    <source>
        <dbReference type="EnsemblPlants" id="cds.evm.model.03.783"/>
    </source>
</evidence>
<feature type="region of interest" description="Disordered" evidence="1">
    <location>
        <begin position="70"/>
        <end position="101"/>
    </location>
</feature>
<feature type="compositionally biased region" description="Low complexity" evidence="1">
    <location>
        <begin position="89"/>
        <end position="101"/>
    </location>
</feature>
<dbReference type="Proteomes" id="UP000596661">
    <property type="component" value="Chromosome 3"/>
</dbReference>
<organism evidence="2 3">
    <name type="scientific">Cannabis sativa</name>
    <name type="common">Hemp</name>
    <name type="synonym">Marijuana</name>
    <dbReference type="NCBI Taxonomy" id="3483"/>
    <lineage>
        <taxon>Eukaryota</taxon>
        <taxon>Viridiplantae</taxon>
        <taxon>Streptophyta</taxon>
        <taxon>Embryophyta</taxon>
        <taxon>Tracheophyta</taxon>
        <taxon>Spermatophyta</taxon>
        <taxon>Magnoliopsida</taxon>
        <taxon>eudicotyledons</taxon>
        <taxon>Gunneridae</taxon>
        <taxon>Pentapetalae</taxon>
        <taxon>rosids</taxon>
        <taxon>fabids</taxon>
        <taxon>Rosales</taxon>
        <taxon>Cannabaceae</taxon>
        <taxon>Cannabis</taxon>
    </lineage>
</organism>
<reference evidence="2" key="1">
    <citation type="submission" date="2018-11" db="EMBL/GenBank/DDBJ databases">
        <authorList>
            <person name="Grassa J C."/>
        </authorList>
    </citation>
    <scope>NUCLEOTIDE SEQUENCE [LARGE SCALE GENOMIC DNA]</scope>
</reference>
<evidence type="ECO:0000256" key="1">
    <source>
        <dbReference type="SAM" id="MobiDB-lite"/>
    </source>
</evidence>